<comment type="similarity">
    <text evidence="1 2">Belongs to the cytochrome P450 family.</text>
</comment>
<dbReference type="PANTHER" id="PTHR46696">
    <property type="entry name" value="P450, PUTATIVE (EUROFUNG)-RELATED"/>
    <property type="match status" value="1"/>
</dbReference>
<dbReference type="Gene3D" id="1.10.630.10">
    <property type="entry name" value="Cytochrome P450"/>
    <property type="match status" value="1"/>
</dbReference>
<organism evidence="3 4">
    <name type="scientific">Nannocystis punicea</name>
    <dbReference type="NCBI Taxonomy" id="2995304"/>
    <lineage>
        <taxon>Bacteria</taxon>
        <taxon>Pseudomonadati</taxon>
        <taxon>Myxococcota</taxon>
        <taxon>Polyangia</taxon>
        <taxon>Nannocystales</taxon>
        <taxon>Nannocystaceae</taxon>
        <taxon>Nannocystis</taxon>
    </lineage>
</organism>
<accession>A0ABY7GXV1</accession>
<dbReference type="Proteomes" id="UP001164459">
    <property type="component" value="Chromosome"/>
</dbReference>
<protein>
    <submittedName>
        <fullName evidence="3">Cytochrome P450</fullName>
    </submittedName>
</protein>
<keyword evidence="2" id="KW-0503">Monooxygenase</keyword>
<keyword evidence="2" id="KW-0479">Metal-binding</keyword>
<keyword evidence="4" id="KW-1185">Reference proteome</keyword>
<evidence type="ECO:0000256" key="2">
    <source>
        <dbReference type="RuleBase" id="RU000461"/>
    </source>
</evidence>
<dbReference type="RefSeq" id="WP_269034104.1">
    <property type="nucleotide sequence ID" value="NZ_CP114040.1"/>
</dbReference>
<dbReference type="SUPFAM" id="SSF48264">
    <property type="entry name" value="Cytochrome P450"/>
    <property type="match status" value="1"/>
</dbReference>
<dbReference type="PROSITE" id="PS00086">
    <property type="entry name" value="CYTOCHROME_P450"/>
    <property type="match status" value="1"/>
</dbReference>
<sequence length="395" mass="43788">MLSSFNFDTPDYKADPFPYYARMREEGLSRLEPGGFLAVSRYADVVAILRDPEVFKASGLRRSLEPAWLGPHPCTKTMHSLDPPEHTKMRGLVNTAFTPSVLERTAPFLRTLVDSVVGSFATRGEVEFVADVATPLTAGAIGHFLGLDPGLHAKCKEWSDGYLSITPSPRSPEHEATVRKALDEMQRYFTSVIEERRRSPGEDLVSGLARAEIDGERLTERELIGFLAMLLVGGMETTANLLSRSMLMLAQRPDLLDRLRADPALVPAFINELLRYDPSSHGMPRYVARDTEIAGHAVSAGTSVVLMLASANRDPLQFPEPDVFDLARDTRGMVSFGQGIHFCLGMALTKLQARLALGELCARFRRFELVEPTLEWTHTVIVRGPTRLRLRGLLA</sequence>
<keyword evidence="2" id="KW-0408">Iron</keyword>
<dbReference type="InterPro" id="IPR017972">
    <property type="entry name" value="Cyt_P450_CS"/>
</dbReference>
<evidence type="ECO:0000313" key="4">
    <source>
        <dbReference type="Proteomes" id="UP001164459"/>
    </source>
</evidence>
<evidence type="ECO:0000256" key="1">
    <source>
        <dbReference type="ARBA" id="ARBA00010617"/>
    </source>
</evidence>
<keyword evidence="2" id="KW-0560">Oxidoreductase</keyword>
<dbReference type="PRINTS" id="PR00359">
    <property type="entry name" value="BP450"/>
</dbReference>
<gene>
    <name evidence="3" type="ORF">O0S08_36635</name>
</gene>
<dbReference type="Pfam" id="PF00067">
    <property type="entry name" value="p450"/>
    <property type="match status" value="2"/>
</dbReference>
<proteinExistence type="inferred from homology"/>
<name>A0ABY7GXV1_9BACT</name>
<dbReference type="InterPro" id="IPR036396">
    <property type="entry name" value="Cyt_P450_sf"/>
</dbReference>
<evidence type="ECO:0000313" key="3">
    <source>
        <dbReference type="EMBL" id="WAS91742.1"/>
    </source>
</evidence>
<dbReference type="InterPro" id="IPR001128">
    <property type="entry name" value="Cyt_P450"/>
</dbReference>
<reference evidence="3" key="1">
    <citation type="submission" date="2022-11" db="EMBL/GenBank/DDBJ databases">
        <title>Minimal conservation of predation-associated metabolite biosynthetic gene clusters underscores biosynthetic potential of Myxococcota including descriptions for ten novel species: Archangium lansinium sp. nov., Myxococcus landrumus sp. nov., Nannocystis bai.</title>
        <authorList>
            <person name="Ahearne A."/>
            <person name="Stevens C."/>
            <person name="Dowd S."/>
        </authorList>
    </citation>
    <scope>NUCLEOTIDE SEQUENCE</scope>
    <source>
        <strain evidence="3">Fl3</strain>
    </source>
</reference>
<dbReference type="PRINTS" id="PR00385">
    <property type="entry name" value="P450"/>
</dbReference>
<dbReference type="PANTHER" id="PTHR46696:SF3">
    <property type="entry name" value="PULCHERRIMINIC ACID SYNTHASE"/>
    <property type="match status" value="1"/>
</dbReference>
<dbReference type="InterPro" id="IPR002397">
    <property type="entry name" value="Cyt_P450_B"/>
</dbReference>
<dbReference type="EMBL" id="CP114040">
    <property type="protein sequence ID" value="WAS91742.1"/>
    <property type="molecule type" value="Genomic_DNA"/>
</dbReference>
<keyword evidence="2" id="KW-0349">Heme</keyword>